<protein>
    <submittedName>
        <fullName evidence="6">Uncharacterized protein</fullName>
    </submittedName>
</protein>
<evidence type="ECO:0000313" key="7">
    <source>
        <dbReference type="Proteomes" id="UP000734854"/>
    </source>
</evidence>
<evidence type="ECO:0000259" key="5">
    <source>
        <dbReference type="Pfam" id="PF14389"/>
    </source>
</evidence>
<evidence type="ECO:0000256" key="2">
    <source>
        <dbReference type="SAM" id="MobiDB-lite"/>
    </source>
</evidence>
<dbReference type="Proteomes" id="UP000734854">
    <property type="component" value="Unassembled WGS sequence"/>
</dbReference>
<dbReference type="AlphaFoldDB" id="A0A8J5I389"/>
<keyword evidence="3" id="KW-0472">Membrane</keyword>
<feature type="domain" description="Ternary complex factor MIP1 leucine-zipper" evidence="5">
    <location>
        <begin position="59"/>
        <end position="139"/>
    </location>
</feature>
<evidence type="ECO:0000256" key="3">
    <source>
        <dbReference type="SAM" id="Phobius"/>
    </source>
</evidence>
<evidence type="ECO:0000256" key="1">
    <source>
        <dbReference type="SAM" id="Coils"/>
    </source>
</evidence>
<sequence>MISGLNDSDSQKKNGEDELNSIPGATHDAKAVNLALAMAVNGKPNGESGFGDNPTPGAKVQSSLKQEILQLEKRLQDQLTVRYALEKALGYSSSAICSSKETSMPKPTKELIREIAILELEVTHLEQYLLSLYRKAFNQPTTTLSSQSEQLHESAKHKILSTKGNSRVQSSRSEVTQQWNINSVNDDFELKCHDKFLGPGVYRSHSSLSHRAISSARISPSEDSLARALDPFHSQPLSFHEASRFREEQNDNSGVVSLAEYLGTSIADHAAGTPNKLSEDMVKCMATIYCKLADPALVYHGLSSSPASSFSSMSALSPRYLGDMWSPGYKRETTLDSRLITPFRVEGLKEFSAPYNSMVEAHVEYGIPEGNVKRTSLLIKAMCNIGGRSLNAAMIQGYILGCKTHYTGQWLRTLLYPRLKQKAKDTWKGYAIEQPEPLLHFALCSGSHSDPAVRVYTCNRLFEQLESAKEEYIRATVGILEEQKIILPKIIDSYAKDTKLCSQILVDMIQCYLPETLRMAMQRCLQSKSKKIIEWIKRGQAVEWTFDPRCRRSPEQKSGIFTAPKSLAFALGSRSMEGEEIGLVLARASELRAKVSDCIDGSGGDACGLIAVEDESEGLVAIRNALDSLEQQLAALQDKRRESILCSHLGSETPMECLLGQFNYCQDDALEVANELFEAMSERALLHQQRYERESILSQIDCNRLILLGKLKEYRGEKLEVINEVAAFASEAVEHDDGLFLPPYPTHLPDLFTLDDIGGSSHFVVKKSSINGHITINKNEDKTTEYDTHKNCRKATSNGIGHIIGLVVKSAITFVSIISILGLAGYKPMIKKRSKGIMLSGAESPMDSQVGIQCPKGKFLVIENGKARCVVKERIEWSLNDRRETDYHGVKPWSMMKDGEMMKLALNNAPLQGTAWDGELVPC</sequence>
<dbReference type="EMBL" id="JACMSC010000002">
    <property type="protein sequence ID" value="KAG6533121.1"/>
    <property type="molecule type" value="Genomic_DNA"/>
</dbReference>
<dbReference type="PANTHER" id="PTHR23054">
    <property type="entry name" value="TERNARY COMPLEX FACTOR MIP1, LEUCINE-ZIPPER-RELATED"/>
    <property type="match status" value="1"/>
</dbReference>
<evidence type="ECO:0000259" key="4">
    <source>
        <dbReference type="Pfam" id="PF04784"/>
    </source>
</evidence>
<organism evidence="6 7">
    <name type="scientific">Zingiber officinale</name>
    <name type="common">Ginger</name>
    <name type="synonym">Amomum zingiber</name>
    <dbReference type="NCBI Taxonomy" id="94328"/>
    <lineage>
        <taxon>Eukaryota</taxon>
        <taxon>Viridiplantae</taxon>
        <taxon>Streptophyta</taxon>
        <taxon>Embryophyta</taxon>
        <taxon>Tracheophyta</taxon>
        <taxon>Spermatophyta</taxon>
        <taxon>Magnoliopsida</taxon>
        <taxon>Liliopsida</taxon>
        <taxon>Zingiberales</taxon>
        <taxon>Zingiberaceae</taxon>
        <taxon>Zingiber</taxon>
    </lineage>
</organism>
<evidence type="ECO:0000313" key="6">
    <source>
        <dbReference type="EMBL" id="KAG6533121.1"/>
    </source>
</evidence>
<gene>
    <name evidence="6" type="ORF">ZIOFF_006986</name>
</gene>
<accession>A0A8J5I389</accession>
<dbReference type="PANTHER" id="PTHR23054:SF18">
    <property type="entry name" value="TERNARY COMPLEX FACTOR MIP1, LEUCINE-ZIPPER"/>
    <property type="match status" value="1"/>
</dbReference>
<dbReference type="Pfam" id="PF04784">
    <property type="entry name" value="DUF547"/>
    <property type="match status" value="1"/>
</dbReference>
<feature type="coiled-coil region" evidence="1">
    <location>
        <begin position="612"/>
        <end position="642"/>
    </location>
</feature>
<dbReference type="InterPro" id="IPR025757">
    <property type="entry name" value="MIP1_Leuzipper"/>
</dbReference>
<dbReference type="InterPro" id="IPR006869">
    <property type="entry name" value="DUF547"/>
</dbReference>
<dbReference type="Pfam" id="PF14389">
    <property type="entry name" value="Lzipper-MIP1"/>
    <property type="match status" value="1"/>
</dbReference>
<feature type="transmembrane region" description="Helical" evidence="3">
    <location>
        <begin position="800"/>
        <end position="826"/>
    </location>
</feature>
<proteinExistence type="predicted"/>
<comment type="caution">
    <text evidence="6">The sequence shown here is derived from an EMBL/GenBank/DDBJ whole genome shotgun (WGS) entry which is preliminary data.</text>
</comment>
<feature type="region of interest" description="Disordered" evidence="2">
    <location>
        <begin position="1"/>
        <end position="24"/>
    </location>
</feature>
<keyword evidence="7" id="KW-1185">Reference proteome</keyword>
<keyword evidence="3" id="KW-0812">Transmembrane</keyword>
<keyword evidence="3" id="KW-1133">Transmembrane helix</keyword>
<name>A0A8J5I389_ZINOF</name>
<keyword evidence="1" id="KW-0175">Coiled coil</keyword>
<reference evidence="6 7" key="1">
    <citation type="submission" date="2020-08" db="EMBL/GenBank/DDBJ databases">
        <title>Plant Genome Project.</title>
        <authorList>
            <person name="Zhang R.-G."/>
        </authorList>
    </citation>
    <scope>NUCLEOTIDE SEQUENCE [LARGE SCALE GENOMIC DNA]</scope>
    <source>
        <tissue evidence="6">Rhizome</tissue>
    </source>
</reference>
<feature type="domain" description="DUF547" evidence="4">
    <location>
        <begin position="355"/>
        <end position="473"/>
    </location>
</feature>